<dbReference type="GO" id="GO:0006357">
    <property type="term" value="P:regulation of transcription by RNA polymerase II"/>
    <property type="evidence" value="ECO:0007669"/>
    <property type="project" value="TreeGrafter"/>
</dbReference>
<evidence type="ECO:0000259" key="11">
    <source>
        <dbReference type="PROSITE" id="PS50157"/>
    </source>
</evidence>
<sequence>MSQIVINDLVDVLTEDNKRLFNELSHQMDITYKKLLFKTVVSGSDRYLQQRVSTSQEISTHPMNEHKSGSNDKTMGDTSDGNVFEKSFECLNKMISRLDQIMATMVDTITDNKVKIECNASPQQMVTTYEGLNETKDKHTSHETDTKSVLKSNNVSNNRYKCVAEDCGYLSTDKTSLEQHMEMDHKNECLFKCNHYSCDAMVRTPEALRDHINDRHSLKGLKSFECDYSGCGRVFDRKYTLEKHWFTHSVDKPLKCSVNGCHYQCIRKRQMQCHTNGHIRHNTIILLHSGRVYPCEWSGCKYKTKNKWALRKHREIHNPEQPYACEWAGCEYRSNSYLNLYGHKATHNPIAKYECYWPECGKRFKTKSNLNKHLKTHSG</sequence>
<keyword evidence="2" id="KW-0479">Metal-binding</keyword>
<dbReference type="GO" id="GO:0008270">
    <property type="term" value="F:zinc ion binding"/>
    <property type="evidence" value="ECO:0007669"/>
    <property type="project" value="UniProtKB-KW"/>
</dbReference>
<keyword evidence="8" id="KW-0539">Nucleus</keyword>
<dbReference type="PROSITE" id="PS50157">
    <property type="entry name" value="ZINC_FINGER_C2H2_2"/>
    <property type="match status" value="4"/>
</dbReference>
<dbReference type="SMART" id="SM00355">
    <property type="entry name" value="ZnF_C2H2"/>
    <property type="match status" value="7"/>
</dbReference>
<feature type="domain" description="C2H2-type" evidence="11">
    <location>
        <begin position="160"/>
        <end position="188"/>
    </location>
</feature>
<dbReference type="PROSITE" id="PS00028">
    <property type="entry name" value="ZINC_FINGER_C2H2_1"/>
    <property type="match status" value="2"/>
</dbReference>
<name>A0A7R9MBQ4_9ACAR</name>
<evidence type="ECO:0000256" key="1">
    <source>
        <dbReference type="ARBA" id="ARBA00004123"/>
    </source>
</evidence>
<feature type="region of interest" description="Disordered" evidence="10">
    <location>
        <begin position="53"/>
        <end position="78"/>
    </location>
</feature>
<organism evidence="12">
    <name type="scientific">Oppiella nova</name>
    <dbReference type="NCBI Taxonomy" id="334625"/>
    <lineage>
        <taxon>Eukaryota</taxon>
        <taxon>Metazoa</taxon>
        <taxon>Ecdysozoa</taxon>
        <taxon>Arthropoda</taxon>
        <taxon>Chelicerata</taxon>
        <taxon>Arachnida</taxon>
        <taxon>Acari</taxon>
        <taxon>Acariformes</taxon>
        <taxon>Sarcoptiformes</taxon>
        <taxon>Oribatida</taxon>
        <taxon>Brachypylina</taxon>
        <taxon>Oppioidea</taxon>
        <taxon>Oppiidae</taxon>
        <taxon>Oppiella</taxon>
    </lineage>
</organism>
<dbReference type="Proteomes" id="UP000728032">
    <property type="component" value="Unassembled WGS sequence"/>
</dbReference>
<dbReference type="SUPFAM" id="SSF57667">
    <property type="entry name" value="beta-beta-alpha zinc fingers"/>
    <property type="match status" value="3"/>
</dbReference>
<feature type="compositionally biased region" description="Polar residues" evidence="10">
    <location>
        <begin position="53"/>
        <end position="62"/>
    </location>
</feature>
<dbReference type="AlphaFoldDB" id="A0A7R9MBQ4"/>
<evidence type="ECO:0000256" key="3">
    <source>
        <dbReference type="ARBA" id="ARBA00022737"/>
    </source>
</evidence>
<accession>A0A7R9MBQ4</accession>
<dbReference type="FunFam" id="3.30.160.60:FF:000145">
    <property type="entry name" value="Zinc finger protein 574"/>
    <property type="match status" value="1"/>
</dbReference>
<keyword evidence="3" id="KW-0677">Repeat</keyword>
<dbReference type="Gene3D" id="3.30.160.60">
    <property type="entry name" value="Classic Zinc Finger"/>
    <property type="match status" value="4"/>
</dbReference>
<evidence type="ECO:0000256" key="5">
    <source>
        <dbReference type="ARBA" id="ARBA00022833"/>
    </source>
</evidence>
<evidence type="ECO:0000256" key="2">
    <source>
        <dbReference type="ARBA" id="ARBA00022723"/>
    </source>
</evidence>
<evidence type="ECO:0000313" key="12">
    <source>
        <dbReference type="EMBL" id="CAD7657192.1"/>
    </source>
</evidence>
<dbReference type="OrthoDB" id="6145499at2759"/>
<keyword evidence="4 9" id="KW-0863">Zinc-finger</keyword>
<dbReference type="InterPro" id="IPR036236">
    <property type="entry name" value="Znf_C2H2_sf"/>
</dbReference>
<evidence type="ECO:0000313" key="13">
    <source>
        <dbReference type="Proteomes" id="UP000728032"/>
    </source>
</evidence>
<evidence type="ECO:0000256" key="10">
    <source>
        <dbReference type="SAM" id="MobiDB-lite"/>
    </source>
</evidence>
<keyword evidence="7" id="KW-0804">Transcription</keyword>
<keyword evidence="6" id="KW-0805">Transcription regulation</keyword>
<keyword evidence="13" id="KW-1185">Reference proteome</keyword>
<keyword evidence="5" id="KW-0862">Zinc</keyword>
<evidence type="ECO:0000256" key="9">
    <source>
        <dbReference type="PROSITE-ProRule" id="PRU00042"/>
    </source>
</evidence>
<dbReference type="PANTHER" id="PTHR46179:SF13">
    <property type="entry name" value="C2H2-TYPE DOMAIN-CONTAINING PROTEIN"/>
    <property type="match status" value="1"/>
</dbReference>
<dbReference type="EMBL" id="CAJPVJ010012549">
    <property type="protein sequence ID" value="CAG2174378.1"/>
    <property type="molecule type" value="Genomic_DNA"/>
</dbReference>
<dbReference type="InterPro" id="IPR051061">
    <property type="entry name" value="Zinc_finger_trans_reg"/>
</dbReference>
<dbReference type="EMBL" id="OC927374">
    <property type="protein sequence ID" value="CAD7657192.1"/>
    <property type="molecule type" value="Genomic_DNA"/>
</dbReference>
<feature type="domain" description="C2H2-type" evidence="11">
    <location>
        <begin position="293"/>
        <end position="322"/>
    </location>
</feature>
<dbReference type="PANTHER" id="PTHR46179">
    <property type="entry name" value="ZINC FINGER PROTEIN"/>
    <property type="match status" value="1"/>
</dbReference>
<proteinExistence type="predicted"/>
<evidence type="ECO:0000256" key="7">
    <source>
        <dbReference type="ARBA" id="ARBA00023163"/>
    </source>
</evidence>
<dbReference type="InterPro" id="IPR013087">
    <property type="entry name" value="Znf_C2H2_type"/>
</dbReference>
<evidence type="ECO:0000256" key="8">
    <source>
        <dbReference type="ARBA" id="ARBA00023242"/>
    </source>
</evidence>
<reference evidence="12" key="1">
    <citation type="submission" date="2020-11" db="EMBL/GenBank/DDBJ databases">
        <authorList>
            <person name="Tran Van P."/>
        </authorList>
    </citation>
    <scope>NUCLEOTIDE SEQUENCE</scope>
</reference>
<feature type="domain" description="C2H2-type" evidence="11">
    <location>
        <begin position="224"/>
        <end position="253"/>
    </location>
</feature>
<evidence type="ECO:0000256" key="4">
    <source>
        <dbReference type="ARBA" id="ARBA00022771"/>
    </source>
</evidence>
<gene>
    <name evidence="12" type="ORF">ONB1V03_LOCUS13823</name>
</gene>
<evidence type="ECO:0000256" key="6">
    <source>
        <dbReference type="ARBA" id="ARBA00023015"/>
    </source>
</evidence>
<comment type="subcellular location">
    <subcellularLocation>
        <location evidence="1">Nucleus</location>
    </subcellularLocation>
</comment>
<feature type="domain" description="C2H2-type" evidence="11">
    <location>
        <begin position="353"/>
        <end position="379"/>
    </location>
</feature>
<dbReference type="Pfam" id="PF00096">
    <property type="entry name" value="zf-C2H2"/>
    <property type="match status" value="2"/>
</dbReference>
<dbReference type="GO" id="GO:0005634">
    <property type="term" value="C:nucleus"/>
    <property type="evidence" value="ECO:0007669"/>
    <property type="project" value="UniProtKB-SubCell"/>
</dbReference>
<protein>
    <recommendedName>
        <fullName evidence="11">C2H2-type domain-containing protein</fullName>
    </recommendedName>
</protein>